<evidence type="ECO:0000256" key="2">
    <source>
        <dbReference type="ARBA" id="ARBA00022670"/>
    </source>
</evidence>
<dbReference type="GO" id="GO:0004180">
    <property type="term" value="F:carboxypeptidase activity"/>
    <property type="evidence" value="ECO:0007669"/>
    <property type="project" value="UniProtKB-KW"/>
</dbReference>
<keyword evidence="2" id="KW-0645">Protease</keyword>
<dbReference type="Pfam" id="PF01546">
    <property type="entry name" value="Peptidase_M20"/>
    <property type="match status" value="1"/>
</dbReference>
<keyword evidence="5" id="KW-0862">Zinc</keyword>
<dbReference type="Gene3D" id="3.40.630.10">
    <property type="entry name" value="Zn peptidases"/>
    <property type="match status" value="1"/>
</dbReference>
<dbReference type="PANTHER" id="PTHR45962">
    <property type="entry name" value="N-FATTY-ACYL-AMINO ACID SYNTHASE/HYDROLASE PM20D1"/>
    <property type="match status" value="1"/>
</dbReference>
<gene>
    <name evidence="7" type="ORF">CLV67_118182</name>
</gene>
<dbReference type="Pfam" id="PF07687">
    <property type="entry name" value="M20_dimer"/>
    <property type="match status" value="1"/>
</dbReference>
<dbReference type="InterPro" id="IPR011650">
    <property type="entry name" value="Peptidase_M20_dimer"/>
</dbReference>
<comment type="similarity">
    <text evidence="1">Belongs to the peptidase M20A family.</text>
</comment>
<name>A0A2T0K230_9ACTN</name>
<evidence type="ECO:0000256" key="1">
    <source>
        <dbReference type="ARBA" id="ARBA00006247"/>
    </source>
</evidence>
<evidence type="ECO:0000256" key="4">
    <source>
        <dbReference type="ARBA" id="ARBA00022801"/>
    </source>
</evidence>
<protein>
    <submittedName>
        <fullName evidence="7">Carboxypeptidase PM20D1</fullName>
    </submittedName>
</protein>
<comment type="caution">
    <text evidence="7">The sequence shown here is derived from an EMBL/GenBank/DDBJ whole genome shotgun (WGS) entry which is preliminary data.</text>
</comment>
<evidence type="ECO:0000256" key="3">
    <source>
        <dbReference type="ARBA" id="ARBA00022723"/>
    </source>
</evidence>
<evidence type="ECO:0000313" key="7">
    <source>
        <dbReference type="EMBL" id="PRX16851.1"/>
    </source>
</evidence>
<keyword evidence="3" id="KW-0479">Metal-binding</keyword>
<dbReference type="InterPro" id="IPR036264">
    <property type="entry name" value="Bact_exopeptidase_dim_dom"/>
</dbReference>
<dbReference type="InterPro" id="IPR047177">
    <property type="entry name" value="Pept_M20A"/>
</dbReference>
<keyword evidence="8" id="KW-1185">Reference proteome</keyword>
<organism evidence="7 8">
    <name type="scientific">Actinoplanes italicus</name>
    <dbReference type="NCBI Taxonomy" id="113567"/>
    <lineage>
        <taxon>Bacteria</taxon>
        <taxon>Bacillati</taxon>
        <taxon>Actinomycetota</taxon>
        <taxon>Actinomycetes</taxon>
        <taxon>Micromonosporales</taxon>
        <taxon>Micromonosporaceae</taxon>
        <taxon>Actinoplanes</taxon>
    </lineage>
</organism>
<dbReference type="GO" id="GO:0006508">
    <property type="term" value="P:proteolysis"/>
    <property type="evidence" value="ECO:0007669"/>
    <property type="project" value="UniProtKB-KW"/>
</dbReference>
<dbReference type="GO" id="GO:0046872">
    <property type="term" value="F:metal ion binding"/>
    <property type="evidence" value="ECO:0007669"/>
    <property type="project" value="UniProtKB-KW"/>
</dbReference>
<reference evidence="7 8" key="1">
    <citation type="submission" date="2018-03" db="EMBL/GenBank/DDBJ databases">
        <title>Genomic Encyclopedia of Archaeal and Bacterial Type Strains, Phase II (KMG-II): from individual species to whole genera.</title>
        <authorList>
            <person name="Goeker M."/>
        </authorList>
    </citation>
    <scope>NUCLEOTIDE SEQUENCE [LARGE SCALE GENOMIC DNA]</scope>
    <source>
        <strain evidence="7 8">DSM 43146</strain>
    </source>
</reference>
<keyword evidence="7" id="KW-0121">Carboxypeptidase</keyword>
<keyword evidence="4" id="KW-0378">Hydrolase</keyword>
<evidence type="ECO:0000256" key="5">
    <source>
        <dbReference type="ARBA" id="ARBA00022833"/>
    </source>
</evidence>
<dbReference type="EMBL" id="PVMZ01000018">
    <property type="protein sequence ID" value="PRX16851.1"/>
    <property type="molecule type" value="Genomic_DNA"/>
</dbReference>
<feature type="domain" description="Peptidase M20 dimerisation" evidence="6">
    <location>
        <begin position="186"/>
        <end position="332"/>
    </location>
</feature>
<dbReference type="PANTHER" id="PTHR45962:SF1">
    <property type="entry name" value="N-FATTY-ACYL-AMINO ACID SYNTHASE_HYDROLASE PM20D1"/>
    <property type="match status" value="1"/>
</dbReference>
<evidence type="ECO:0000259" key="6">
    <source>
        <dbReference type="Pfam" id="PF07687"/>
    </source>
</evidence>
<dbReference type="SUPFAM" id="SSF55031">
    <property type="entry name" value="Bacterial exopeptidase dimerisation domain"/>
    <property type="match status" value="1"/>
</dbReference>
<accession>A0A2T0K230</accession>
<evidence type="ECO:0000313" key="8">
    <source>
        <dbReference type="Proteomes" id="UP000239415"/>
    </source>
</evidence>
<proteinExistence type="inferred from homology"/>
<dbReference type="OrthoDB" id="3665926at2"/>
<dbReference type="SUPFAM" id="SSF53187">
    <property type="entry name" value="Zn-dependent exopeptidases"/>
    <property type="match status" value="1"/>
</dbReference>
<sequence length="431" mass="46708">MIEVFRDLLRIPTVSTRDTAAWDHVAFDAFLAALRGHFPLLHALPLVRVGSHGLLFHWAGAAADRPVVLMAHSDVVPVEGPWRHPPFGAVIEDGVIWGRGTLDCKGSLVAICQAVEDLLATGYTPAQDVWLSFGCNEEVAGDAAPLAVEELRRRGVTPWFVLDEGGAVAYDAFPGVEKPIAVIGVTEKGITSLELRVDGRGGHASTPAPLGPTARLARAVTRLDRAPMRASAPDATMELFRRAAPHAKPPMRYALSTAVRSRALLTRLLLAAGPETAAMVRTTVAVTTLSGSPALNVVAATATAGVNIRILVGDTMEGVIRHVRRVIKDPQVRITVIDEGEPSPSSPLDEAFDLIAAVTGEHFPEAVTSPYVMMAATDARHFTKISERVYRFTPFEMTKKQRESIHTHDEHITVEAYLKGVAWYRTLMERL</sequence>
<dbReference type="Proteomes" id="UP000239415">
    <property type="component" value="Unassembled WGS sequence"/>
</dbReference>
<dbReference type="Gene3D" id="3.30.70.360">
    <property type="match status" value="1"/>
</dbReference>
<dbReference type="Gene3D" id="1.10.150.900">
    <property type="match status" value="1"/>
</dbReference>
<dbReference type="InterPro" id="IPR002933">
    <property type="entry name" value="Peptidase_M20"/>
</dbReference>
<dbReference type="AlphaFoldDB" id="A0A2T0K230"/>
<dbReference type="RefSeq" id="WP_106326487.1">
    <property type="nucleotide sequence ID" value="NZ_BOMO01000063.1"/>
</dbReference>